<protein>
    <submittedName>
        <fullName evidence="1">Uncharacterized protein</fullName>
    </submittedName>
</protein>
<comment type="caution">
    <text evidence="1">The sequence shown here is derived from an EMBL/GenBank/DDBJ whole genome shotgun (WGS) entry which is preliminary data.</text>
</comment>
<reference evidence="1" key="2">
    <citation type="submission" date="2020-09" db="EMBL/GenBank/DDBJ databases">
        <authorList>
            <person name="Sun Q."/>
            <person name="Ohkuma M."/>
        </authorList>
    </citation>
    <scope>NUCLEOTIDE SEQUENCE</scope>
    <source>
        <strain evidence="1">JCM 3086</strain>
    </source>
</reference>
<evidence type="ECO:0000313" key="1">
    <source>
        <dbReference type="EMBL" id="GGJ68015.1"/>
    </source>
</evidence>
<sequence length="114" mass="12305">MLRTLRRALRPTRLRIPARRFTSGIAALPPTASEAFGTDASGEEAIAYNRSRVATATAVALYRSGHTLPMPDDHLDDAVHALDFPYSAPSPETRAAIRAALAVLDADYTVTVTR</sequence>
<gene>
    <name evidence="1" type="ORF">GCM10010121_093370</name>
</gene>
<evidence type="ECO:0000313" key="2">
    <source>
        <dbReference type="Proteomes" id="UP000657574"/>
    </source>
</evidence>
<dbReference type="Proteomes" id="UP000657574">
    <property type="component" value="Unassembled WGS sequence"/>
</dbReference>
<organism evidence="1 2">
    <name type="scientific">Streptomyces brasiliensis</name>
    <dbReference type="NCBI Taxonomy" id="1954"/>
    <lineage>
        <taxon>Bacteria</taxon>
        <taxon>Bacillati</taxon>
        <taxon>Actinomycetota</taxon>
        <taxon>Actinomycetes</taxon>
        <taxon>Kitasatosporales</taxon>
        <taxon>Streptomycetaceae</taxon>
        <taxon>Streptomyces</taxon>
    </lineage>
</organism>
<keyword evidence="2" id="KW-1185">Reference proteome</keyword>
<dbReference type="RefSeq" id="WP_189317372.1">
    <property type="nucleotide sequence ID" value="NZ_BMQA01000101.1"/>
</dbReference>
<dbReference type="EMBL" id="BMQA01000101">
    <property type="protein sequence ID" value="GGJ68015.1"/>
    <property type="molecule type" value="Genomic_DNA"/>
</dbReference>
<reference evidence="1" key="1">
    <citation type="journal article" date="2014" name="Int. J. Syst. Evol. Microbiol.">
        <title>Complete genome sequence of Corynebacterium casei LMG S-19264T (=DSM 44701T), isolated from a smear-ripened cheese.</title>
        <authorList>
            <consortium name="US DOE Joint Genome Institute (JGI-PGF)"/>
            <person name="Walter F."/>
            <person name="Albersmeier A."/>
            <person name="Kalinowski J."/>
            <person name="Ruckert C."/>
        </authorList>
    </citation>
    <scope>NUCLEOTIDE SEQUENCE</scope>
    <source>
        <strain evidence="1">JCM 3086</strain>
    </source>
</reference>
<accession>A0A917P9U3</accession>
<name>A0A917P9U3_9ACTN</name>
<dbReference type="AlphaFoldDB" id="A0A917P9U3"/>
<proteinExistence type="predicted"/>